<dbReference type="CDD" id="cd16376">
    <property type="entry name" value="Avd_like"/>
    <property type="match status" value="1"/>
</dbReference>
<dbReference type="NCBIfam" id="NF033474">
    <property type="entry name" value="DivGenRetAVD"/>
    <property type="match status" value="1"/>
</dbReference>
<dbReference type="AlphaFoldDB" id="B4SDM2"/>
<dbReference type="RefSeq" id="WP_012508867.1">
    <property type="nucleotide sequence ID" value="NC_011060.1"/>
</dbReference>
<proteinExistence type="predicted"/>
<organism evidence="2 3">
    <name type="scientific">Pelodictyon phaeoclathratiforme (strain DSM 5477 / BU-1)</name>
    <dbReference type="NCBI Taxonomy" id="324925"/>
    <lineage>
        <taxon>Bacteria</taxon>
        <taxon>Pseudomonadati</taxon>
        <taxon>Chlorobiota</taxon>
        <taxon>Chlorobiia</taxon>
        <taxon>Chlorobiales</taxon>
        <taxon>Chlorobiaceae</taxon>
        <taxon>Chlorobium/Pelodictyon group</taxon>
        <taxon>Pelodictyon</taxon>
    </lineage>
</organism>
<gene>
    <name evidence="2" type="ordered locus">Ppha_2191</name>
</gene>
<dbReference type="eggNOG" id="ENOG5032RM0">
    <property type="taxonomic scope" value="Bacteria"/>
</dbReference>
<evidence type="ECO:0000259" key="1">
    <source>
        <dbReference type="Pfam" id="PF22296"/>
    </source>
</evidence>
<dbReference type="Pfam" id="PF22296">
    <property type="entry name" value="bAvd"/>
    <property type="match status" value="1"/>
</dbReference>
<accession>B4SDM2</accession>
<protein>
    <recommendedName>
        <fullName evidence="1">bAvd-like domain-containing protein</fullName>
    </recommendedName>
</protein>
<reference evidence="2 3" key="1">
    <citation type="submission" date="2008-06" db="EMBL/GenBank/DDBJ databases">
        <title>Complete sequence of Pelodictyon phaeoclathratiforme BU-1.</title>
        <authorList>
            <consortium name="US DOE Joint Genome Institute"/>
            <person name="Lucas S."/>
            <person name="Copeland A."/>
            <person name="Lapidus A."/>
            <person name="Glavina del Rio T."/>
            <person name="Dalin E."/>
            <person name="Tice H."/>
            <person name="Bruce D."/>
            <person name="Goodwin L."/>
            <person name="Pitluck S."/>
            <person name="Schmutz J."/>
            <person name="Larimer F."/>
            <person name="Land M."/>
            <person name="Hauser L."/>
            <person name="Kyrpides N."/>
            <person name="Mikhailova N."/>
            <person name="Liu Z."/>
            <person name="Li T."/>
            <person name="Zhao F."/>
            <person name="Overmann J."/>
            <person name="Bryant D.A."/>
            <person name="Richardson P."/>
        </authorList>
    </citation>
    <scope>NUCLEOTIDE SEQUENCE [LARGE SCALE GENOMIC DNA]</scope>
    <source>
        <strain evidence="3">DSM 5477 / BU-1</strain>
    </source>
</reference>
<name>B4SDM2_PELPB</name>
<sequence>MLIVKKAYDFSKWLLLHTGKFPKSYRFSIAVRIENSILEFTELVAVANMRNVKRPLLEQADEVLTRLRILVRLSFDMKFISLNSYEFGSSQISELGKMLGGWIKKA</sequence>
<dbReference type="Gene3D" id="1.20.1440.60">
    <property type="entry name" value="23S rRNA-intervening sequence"/>
    <property type="match status" value="1"/>
</dbReference>
<evidence type="ECO:0000313" key="2">
    <source>
        <dbReference type="EMBL" id="ACF44390.1"/>
    </source>
</evidence>
<keyword evidence="3" id="KW-1185">Reference proteome</keyword>
<evidence type="ECO:0000313" key="3">
    <source>
        <dbReference type="Proteomes" id="UP000002724"/>
    </source>
</evidence>
<feature type="domain" description="bAvd-like" evidence="1">
    <location>
        <begin position="1"/>
        <end position="105"/>
    </location>
</feature>
<dbReference type="KEGG" id="pph:Ppha_2191"/>
<dbReference type="OrthoDB" id="598177at2"/>
<dbReference type="EMBL" id="CP001110">
    <property type="protein sequence ID" value="ACF44390.1"/>
    <property type="molecule type" value="Genomic_DNA"/>
</dbReference>
<dbReference type="SUPFAM" id="SSF158446">
    <property type="entry name" value="IVS-encoded protein-like"/>
    <property type="match status" value="1"/>
</dbReference>
<dbReference type="HOGENOM" id="CLU_144676_0_0_10"/>
<dbReference type="Proteomes" id="UP000002724">
    <property type="component" value="Chromosome"/>
</dbReference>
<dbReference type="InterPro" id="IPR036583">
    <property type="entry name" value="23S_rRNA_IVS_sf"/>
</dbReference>
<dbReference type="STRING" id="324925.Ppha_2191"/>
<dbReference type="InterPro" id="IPR055360">
    <property type="entry name" value="bAvd"/>
</dbReference>